<accession>A0A6N7X0S1</accession>
<dbReference type="InterPro" id="IPR010146">
    <property type="entry name" value="CRISPR-assoc_prot_Csn2-typ"/>
</dbReference>
<dbReference type="EMBL" id="VUNE01000003">
    <property type="protein sequence ID" value="MST62588.1"/>
    <property type="molecule type" value="Genomic_DNA"/>
</dbReference>
<proteinExistence type="predicted"/>
<comment type="caution">
    <text evidence="1">The sequence shown here is derived from an EMBL/GenBank/DDBJ whole genome shotgun (WGS) entry which is preliminary data.</text>
</comment>
<dbReference type="Proteomes" id="UP000440713">
    <property type="component" value="Unassembled WGS sequence"/>
</dbReference>
<keyword evidence="2" id="KW-1185">Reference proteome</keyword>
<protein>
    <submittedName>
        <fullName evidence="1">Type II-A CRISPR-associated protein Csn2</fullName>
    </submittedName>
</protein>
<organism evidence="1 2">
    <name type="scientific">Peptostreptococcus porci</name>
    <dbReference type="NCBI Taxonomy" id="2652282"/>
    <lineage>
        <taxon>Bacteria</taxon>
        <taxon>Bacillati</taxon>
        <taxon>Bacillota</taxon>
        <taxon>Clostridia</taxon>
        <taxon>Peptostreptococcales</taxon>
        <taxon>Peptostreptococcaceae</taxon>
        <taxon>Peptostreptococcus</taxon>
    </lineage>
</organism>
<dbReference type="InterPro" id="IPR038600">
    <property type="entry name" value="Csn2_sf"/>
</dbReference>
<sequence>MKLVNSNLEMIIDFEKGYFQLLTIENKSYYRKFIYNLIDQIEGNEGSFCLSNNDKILDMSKRMVAISDIFNIDINSKKIKNKLISIISNEVKDNYDEIKHLIDNLENSIDVAIFDFETPIYRKKDIFFEDLLKLVDIEFEKTDDVLDTLLNYIEFCSNYLSVDVFVFFNLSIFFTESEFELFCEEMIKKEYYILDIESEIRDCFPIDSSHIVRYIIDIDLCEI</sequence>
<dbReference type="RefSeq" id="WP_154537972.1">
    <property type="nucleotide sequence ID" value="NZ_JAXFFP010000009.1"/>
</dbReference>
<reference evidence="1 2" key="1">
    <citation type="submission" date="2019-08" db="EMBL/GenBank/DDBJ databases">
        <title>In-depth cultivation of the pig gut microbiome towards novel bacterial diversity and tailored functional studies.</title>
        <authorList>
            <person name="Wylensek D."/>
            <person name="Hitch T.C.A."/>
            <person name="Clavel T."/>
        </authorList>
    </citation>
    <scope>NUCLEOTIDE SEQUENCE [LARGE SCALE GENOMIC DNA]</scope>
    <source>
        <strain evidence="1 2">WCA-SAB-591-4A-A</strain>
    </source>
</reference>
<gene>
    <name evidence="1" type="primary">csn2</name>
    <name evidence="1" type="ORF">FYJ71_06380</name>
</gene>
<evidence type="ECO:0000313" key="2">
    <source>
        <dbReference type="Proteomes" id="UP000440713"/>
    </source>
</evidence>
<dbReference type="Pfam" id="PF09711">
    <property type="entry name" value="Cas_Csn2"/>
    <property type="match status" value="1"/>
</dbReference>
<dbReference type="AlphaFoldDB" id="A0A6N7X0S1"/>
<name>A0A6N7X0S1_9FIRM</name>
<evidence type="ECO:0000313" key="1">
    <source>
        <dbReference type="EMBL" id="MST62588.1"/>
    </source>
</evidence>
<dbReference type="NCBIfam" id="TIGR01866">
    <property type="entry name" value="cas_Csn2"/>
    <property type="match status" value="1"/>
</dbReference>
<dbReference type="Gene3D" id="3.40.50.11940">
    <property type="match status" value="2"/>
</dbReference>